<dbReference type="Gene3D" id="3.40.630.30">
    <property type="match status" value="1"/>
</dbReference>
<dbReference type="Pfam" id="PF13508">
    <property type="entry name" value="Acetyltransf_7"/>
    <property type="match status" value="1"/>
</dbReference>
<organism evidence="2 3">
    <name type="scientific">Vulcaniibacterium tengchongense</name>
    <dbReference type="NCBI Taxonomy" id="1273429"/>
    <lineage>
        <taxon>Bacteria</taxon>
        <taxon>Pseudomonadati</taxon>
        <taxon>Pseudomonadota</taxon>
        <taxon>Gammaproteobacteria</taxon>
        <taxon>Lysobacterales</taxon>
        <taxon>Lysobacteraceae</taxon>
        <taxon>Vulcaniibacterium</taxon>
    </lineage>
</organism>
<dbReference type="SUPFAM" id="SSF55729">
    <property type="entry name" value="Acyl-CoA N-acyltransferases (Nat)"/>
    <property type="match status" value="1"/>
</dbReference>
<keyword evidence="3" id="KW-1185">Reference proteome</keyword>
<evidence type="ECO:0000313" key="3">
    <source>
        <dbReference type="Proteomes" id="UP000269708"/>
    </source>
</evidence>
<dbReference type="OrthoDB" id="9797178at2"/>
<dbReference type="Proteomes" id="UP000269708">
    <property type="component" value="Unassembled WGS sequence"/>
</dbReference>
<name>A0A3N4VF40_9GAMM</name>
<comment type="caution">
    <text evidence="2">The sequence shown here is derived from an EMBL/GenBank/DDBJ whole genome shotgun (WGS) entry which is preliminary data.</text>
</comment>
<evidence type="ECO:0000259" key="1">
    <source>
        <dbReference type="PROSITE" id="PS51186"/>
    </source>
</evidence>
<dbReference type="InterPro" id="IPR000182">
    <property type="entry name" value="GNAT_dom"/>
</dbReference>
<gene>
    <name evidence="2" type="ORF">EDC50_2692</name>
</gene>
<evidence type="ECO:0000313" key="2">
    <source>
        <dbReference type="EMBL" id="RPE75797.1"/>
    </source>
</evidence>
<dbReference type="PROSITE" id="PS51186">
    <property type="entry name" value="GNAT"/>
    <property type="match status" value="1"/>
</dbReference>
<dbReference type="AlphaFoldDB" id="A0A3N4VF40"/>
<dbReference type="GO" id="GO:0016747">
    <property type="term" value="F:acyltransferase activity, transferring groups other than amino-acyl groups"/>
    <property type="evidence" value="ECO:0007669"/>
    <property type="project" value="InterPro"/>
</dbReference>
<keyword evidence="2" id="KW-0808">Transferase</keyword>
<accession>A0A3N4VF40</accession>
<protein>
    <submittedName>
        <fullName evidence="2">Putative acetyltransferase</fullName>
    </submittedName>
</protein>
<dbReference type="EMBL" id="RKQN01000004">
    <property type="protein sequence ID" value="RPE75797.1"/>
    <property type="molecule type" value="Genomic_DNA"/>
</dbReference>
<dbReference type="InterPro" id="IPR016181">
    <property type="entry name" value="Acyl_CoA_acyltransferase"/>
</dbReference>
<reference evidence="2 3" key="1">
    <citation type="submission" date="2018-11" db="EMBL/GenBank/DDBJ databases">
        <title>Genomic Encyclopedia of Type Strains, Phase IV (KMG-IV): sequencing the most valuable type-strain genomes for metagenomic binning, comparative biology and taxonomic classification.</title>
        <authorList>
            <person name="Goeker M."/>
        </authorList>
    </citation>
    <scope>NUCLEOTIDE SEQUENCE [LARGE SCALE GENOMIC DNA]</scope>
    <source>
        <strain evidence="2 3">DSM 25623</strain>
    </source>
</reference>
<feature type="domain" description="N-acetyltransferase" evidence="1">
    <location>
        <begin position="1"/>
        <end position="147"/>
    </location>
</feature>
<dbReference type="RefSeq" id="WP_123771013.1">
    <property type="nucleotide sequence ID" value="NZ_RKQN01000004.1"/>
</dbReference>
<proteinExistence type="predicted"/>
<dbReference type="CDD" id="cd04301">
    <property type="entry name" value="NAT_SF"/>
    <property type="match status" value="1"/>
</dbReference>
<sequence length="167" mass="17198">MWIRTETEADHAAIDAVLAAAFAGAPGHGEVERRIVRALRAAGALTLSLVADIDGRVAGHVAFSPVAIGDAAGWYGLGPLAVAPADQGHGVGGALVRAGLVELERLRAAGCVVLGDPGYYGRFGFAVRPGLRYPGVPSEYFMALPLDEHAMLPQGEARYHAAFAAAG</sequence>